<reference evidence="3" key="1">
    <citation type="submission" date="2021-07" db="EMBL/GenBank/DDBJ databases">
        <title>Elsinoe batatas strain:CRI-CJ2 Genome sequencing and assembly.</title>
        <authorList>
            <person name="Huang L."/>
        </authorList>
    </citation>
    <scope>NUCLEOTIDE SEQUENCE</scope>
    <source>
        <strain evidence="3">CRI-CJ2</strain>
    </source>
</reference>
<organism evidence="3 4">
    <name type="scientific">Elsinoe batatas</name>
    <dbReference type="NCBI Taxonomy" id="2601811"/>
    <lineage>
        <taxon>Eukaryota</taxon>
        <taxon>Fungi</taxon>
        <taxon>Dikarya</taxon>
        <taxon>Ascomycota</taxon>
        <taxon>Pezizomycotina</taxon>
        <taxon>Dothideomycetes</taxon>
        <taxon>Dothideomycetidae</taxon>
        <taxon>Myriangiales</taxon>
        <taxon>Elsinoaceae</taxon>
        <taxon>Elsinoe</taxon>
    </lineage>
</organism>
<evidence type="ECO:0000313" key="4">
    <source>
        <dbReference type="Proteomes" id="UP000809789"/>
    </source>
</evidence>
<proteinExistence type="predicted"/>
<feature type="region of interest" description="Disordered" evidence="1">
    <location>
        <begin position="140"/>
        <end position="170"/>
    </location>
</feature>
<evidence type="ECO:0000313" key="3">
    <source>
        <dbReference type="EMBL" id="KAG8629419.1"/>
    </source>
</evidence>
<protein>
    <recommendedName>
        <fullName evidence="2">Sfi1 spindle body domain-containing protein</fullName>
    </recommendedName>
</protein>
<dbReference type="Proteomes" id="UP000809789">
    <property type="component" value="Unassembled WGS sequence"/>
</dbReference>
<dbReference type="OrthoDB" id="5215300at2759"/>
<feature type="compositionally biased region" description="Basic residues" evidence="1">
    <location>
        <begin position="904"/>
        <end position="915"/>
    </location>
</feature>
<feature type="region of interest" description="Disordered" evidence="1">
    <location>
        <begin position="827"/>
        <end position="852"/>
    </location>
</feature>
<feature type="compositionally biased region" description="Polar residues" evidence="1">
    <location>
        <begin position="838"/>
        <end position="850"/>
    </location>
</feature>
<name>A0A8K0L491_9PEZI</name>
<dbReference type="EMBL" id="JAESVG020000003">
    <property type="protein sequence ID" value="KAG8629419.1"/>
    <property type="molecule type" value="Genomic_DNA"/>
</dbReference>
<accession>A0A8K0L491</accession>
<keyword evidence="4" id="KW-1185">Reference proteome</keyword>
<feature type="domain" description="Sfi1 spindle body" evidence="2">
    <location>
        <begin position="258"/>
        <end position="823"/>
    </location>
</feature>
<feature type="region of interest" description="Disordered" evidence="1">
    <location>
        <begin position="886"/>
        <end position="954"/>
    </location>
</feature>
<evidence type="ECO:0000256" key="1">
    <source>
        <dbReference type="SAM" id="MobiDB-lite"/>
    </source>
</evidence>
<dbReference type="AlphaFoldDB" id="A0A8K0L491"/>
<sequence length="1035" mass="119992">MPTTSLIESLKDLGDEDVKLLYEVAFLAQQSSNLPIRALYDAYDQVLPQFGTDTQHDDRCFRWLSHARMELAKDGTRGILKRYRALLALADIQVGHEGDEGISEIAVSEVQDDGGTAELSTLPLRQDKRRRASFNDSNLDTTWIGGDRPHPLENEALPSHGAPRQTHMDRKSRIRSASIDRDAEEKHVLAPPDVWTQPADVLQLEADADYMHFTKVGRRFLWLWHARVTQIHQRQQDLLQMATNHDRRTLLKQSFSSMRDNAFTSKFRQQQERRITRVRDYFLLTKAFTHWAQAASDQVVRTKVAKRHILRTRYFNAWRDITTVNELKCRMLGLRKWFGLWRSRAETITTDDEVATLFRERYLLKRFYRQWFFRICEQKAPMWKDGRLEVKYFRAWKSRSETAQSMALAAAGHHNTALMGSKLALLRTRNALTQDLDVLSINLRRRSLQTAHLRLWRRNTTFKPSEARAVAAKDGRLVAKAFRIWRTATGVSCQAKEVDRRRLLANTLTTWNDQLRSKTLVLKINERVQLQALYKWVLDERLILFRRVMEHRQKTDAVHRISMRIAARQFELDEATQIFHHNKDTRLAQLTLVKMHAIMRQREQNELAAIEFRNVRVLPRCFQVWTTHSSQARQLSRWASQARFYCLTTMAIKKWKTATTKQQKVRRREAYATIRKRHKASLARHCLAKLHEKASTMLAQRFEAQHFRTQETEHVLRQHFERWHVKTVQWREDEREANRINTRSHLIEVFAEFRDRLDAIGERTADAITFEQLARERLAAKMLRKLSDMVFVLRRTTDTASAWKDRKFVQHQREMLRHWAMQANGRRTLRDADDPDSPSKTPTMRASKMSQLRGRAGDSMLGLNDVSRAEQWTRFDDLGEQLDGVDQSTMSFGATPLPGYLRTPSRRTARSRARFKIVQEQPGSRQTRTTDSRTMDFGSSVVGSTTPAPLAPGQLEDMETLTPQVTPFQRKMRAGGYQNSTTPLMAPTIGLAGMSAFASSSRFQGTGRTVRFDEAADDDESVGSSRPDGSPSKGA</sequence>
<dbReference type="Pfam" id="PF08457">
    <property type="entry name" value="Sfi1"/>
    <property type="match status" value="1"/>
</dbReference>
<dbReference type="InterPro" id="IPR013665">
    <property type="entry name" value="Sfi1_dom"/>
</dbReference>
<comment type="caution">
    <text evidence="3">The sequence shown here is derived from an EMBL/GenBank/DDBJ whole genome shotgun (WGS) entry which is preliminary data.</text>
</comment>
<gene>
    <name evidence="3" type="ORF">KVT40_003284</name>
</gene>
<feature type="region of interest" description="Disordered" evidence="1">
    <location>
        <begin position="1008"/>
        <end position="1035"/>
    </location>
</feature>
<evidence type="ECO:0000259" key="2">
    <source>
        <dbReference type="Pfam" id="PF08457"/>
    </source>
</evidence>